<evidence type="ECO:0000313" key="1">
    <source>
        <dbReference type="EMBL" id="MCP1167699.1"/>
    </source>
</evidence>
<dbReference type="InterPro" id="IPR029016">
    <property type="entry name" value="GAF-like_dom_sf"/>
</dbReference>
<sequence>MTAGTTDLRRREEIAASWERCERQHKLTRDAARPILLLQASEIAPRLKRIVERTGGRQGFFRQLASVAGDGKRCLVVTDAEGVLVRLETAGRDRDAEDWNGIALGSCWDERIAGTNGVSMALRAGRAYTVGGADHFYARLRAFACTGAPIFDAEGALVGSVNLVTFDRGSATDHHLARQFLETAAERIQRRLFEQRFADSLLVAVSSGAHGRPLSGGGLVAVDEAGIILGATTAVDRIVGDCAPRGLKGQPFQAVFDLESEALATVPERVLSMPIAKGAMLNLSALLPGRANRVRRPIPPATAPQRRRLSLSLRQLATGCKVMAACCAEAEMLFRTGVPFLIDGETGTGKSALIAALVGNAPLLKVDCDTLNGAETGIEALQSLLSQARVLSLLAEAAQAPATVVFDNIVEMPPKTQSSCAGSWTRWKRRRLASASRSRSWWP</sequence>
<dbReference type="Gene3D" id="3.40.50.300">
    <property type="entry name" value="P-loop containing nucleotide triphosphate hydrolases"/>
    <property type="match status" value="1"/>
</dbReference>
<keyword evidence="2" id="KW-1185">Reference proteome</keyword>
<dbReference type="EMBL" id="JAMYXC010000049">
    <property type="protein sequence ID" value="MCP1167699.1"/>
    <property type="molecule type" value="Genomic_DNA"/>
</dbReference>
<proteinExistence type="predicted"/>
<dbReference type="Proteomes" id="UP001139477">
    <property type="component" value="Unassembled WGS sequence"/>
</dbReference>
<protein>
    <submittedName>
        <fullName evidence="1">GAF domain-containing protein</fullName>
    </submittedName>
</protein>
<evidence type="ECO:0000313" key="2">
    <source>
        <dbReference type="Proteomes" id="UP001139477"/>
    </source>
</evidence>
<comment type="caution">
    <text evidence="1">The sequence shown here is derived from an EMBL/GenBank/DDBJ whole genome shotgun (WGS) entry which is preliminary data.</text>
</comment>
<dbReference type="PROSITE" id="PS00675">
    <property type="entry name" value="SIGMA54_INTERACT_1"/>
    <property type="match status" value="1"/>
</dbReference>
<dbReference type="InterPro" id="IPR025662">
    <property type="entry name" value="Sigma_54_int_dom_ATP-bd_1"/>
</dbReference>
<dbReference type="InterPro" id="IPR027417">
    <property type="entry name" value="P-loop_NTPase"/>
</dbReference>
<organism evidence="1 2">
    <name type="scientific">Limimaricola litoreus</name>
    <dbReference type="NCBI Taxonomy" id="2955316"/>
    <lineage>
        <taxon>Bacteria</taxon>
        <taxon>Pseudomonadati</taxon>
        <taxon>Pseudomonadota</taxon>
        <taxon>Alphaproteobacteria</taxon>
        <taxon>Rhodobacterales</taxon>
        <taxon>Paracoccaceae</taxon>
        <taxon>Limimaricola</taxon>
    </lineage>
</organism>
<gene>
    <name evidence="1" type="ORF">NHG85_04005</name>
</gene>
<dbReference type="Gene3D" id="3.30.450.40">
    <property type="match status" value="1"/>
</dbReference>
<name>A0A9X2JNI9_9RHOB</name>
<dbReference type="SUPFAM" id="SSF52540">
    <property type="entry name" value="P-loop containing nucleoside triphosphate hydrolases"/>
    <property type="match status" value="1"/>
</dbReference>
<reference evidence="1" key="1">
    <citation type="submission" date="2022-06" db="EMBL/GenBank/DDBJ databases">
        <title>Limimaricola sediminis sp. nov., isolated from an intertidal sediment.</title>
        <authorList>
            <person name="Shao X."/>
        </authorList>
    </citation>
    <scope>NUCLEOTIDE SEQUENCE</scope>
    <source>
        <strain evidence="1">ASW11-118</strain>
    </source>
</reference>
<accession>A0A9X2JNI9</accession>
<dbReference type="RefSeq" id="WP_253330047.1">
    <property type="nucleotide sequence ID" value="NZ_JAMYXC010000049.1"/>
</dbReference>
<dbReference type="AlphaFoldDB" id="A0A9X2JNI9"/>